<sequence length="172" mass="18286">MRTSMFLLLWLCSSFSLAADPALPILIVSDNGYAWMIQDSNGKPVIYEFAHVIVLGKPATLPQPPSTSVFGLEAPIRKLITGLSPTSRLDLPAVLKGVNDTVEMVKANRFKTTGEVEAVAAALIGAAIKDKVGWGPVAIAIDEALVKLQKDGKIKTVADYGLALSEIAKALQ</sequence>
<dbReference type="EMBL" id="LR798456">
    <property type="protein sequence ID" value="CAB5237963.1"/>
    <property type="molecule type" value="Genomic_DNA"/>
</dbReference>
<accession>A0A6J5QJY6</accession>
<evidence type="ECO:0000313" key="2">
    <source>
        <dbReference type="EMBL" id="CAB4182786.1"/>
    </source>
</evidence>
<name>A0A6J5QJY6_9CAUD</name>
<evidence type="ECO:0000313" key="4">
    <source>
        <dbReference type="EMBL" id="CAB4211278.1"/>
    </source>
</evidence>
<proteinExistence type="predicted"/>
<evidence type="ECO:0000313" key="5">
    <source>
        <dbReference type="EMBL" id="CAB5237963.1"/>
    </source>
</evidence>
<evidence type="ECO:0000313" key="1">
    <source>
        <dbReference type="EMBL" id="CAB4176389.1"/>
    </source>
</evidence>
<dbReference type="EMBL" id="LR796941">
    <property type="protein sequence ID" value="CAB4176389.1"/>
    <property type="molecule type" value="Genomic_DNA"/>
</dbReference>
<protein>
    <submittedName>
        <fullName evidence="2">Uncharacterized protein</fullName>
    </submittedName>
</protein>
<evidence type="ECO:0000313" key="3">
    <source>
        <dbReference type="EMBL" id="CAB4197419.1"/>
    </source>
</evidence>
<dbReference type="EMBL" id="LR797371">
    <property type="protein sequence ID" value="CAB4211278.1"/>
    <property type="molecule type" value="Genomic_DNA"/>
</dbReference>
<gene>
    <name evidence="2" type="ORF">UFOVP1076_24</name>
    <name evidence="3" type="ORF">UFOVP1314_7</name>
    <name evidence="4" type="ORF">UFOVP1427_3</name>
    <name evidence="5" type="ORF">UFOVP1523_7</name>
    <name evidence="1" type="ORF">UFOVP991_24</name>
</gene>
<dbReference type="EMBL" id="LR797258">
    <property type="protein sequence ID" value="CAB4197419.1"/>
    <property type="molecule type" value="Genomic_DNA"/>
</dbReference>
<organism evidence="2">
    <name type="scientific">uncultured Caudovirales phage</name>
    <dbReference type="NCBI Taxonomy" id="2100421"/>
    <lineage>
        <taxon>Viruses</taxon>
        <taxon>Duplodnaviria</taxon>
        <taxon>Heunggongvirae</taxon>
        <taxon>Uroviricota</taxon>
        <taxon>Caudoviricetes</taxon>
        <taxon>Peduoviridae</taxon>
        <taxon>Maltschvirus</taxon>
        <taxon>Maltschvirus maltsch</taxon>
    </lineage>
</organism>
<dbReference type="EMBL" id="LR797025">
    <property type="protein sequence ID" value="CAB4182786.1"/>
    <property type="molecule type" value="Genomic_DNA"/>
</dbReference>
<reference evidence="2" key="1">
    <citation type="submission" date="2020-05" db="EMBL/GenBank/DDBJ databases">
        <authorList>
            <person name="Chiriac C."/>
            <person name="Salcher M."/>
            <person name="Ghai R."/>
            <person name="Kavagutti S V."/>
        </authorList>
    </citation>
    <scope>NUCLEOTIDE SEQUENCE</scope>
</reference>